<dbReference type="NCBIfam" id="NF005591">
    <property type="entry name" value="PRK07318.1"/>
    <property type="match status" value="1"/>
</dbReference>
<dbReference type="InterPro" id="IPR036264">
    <property type="entry name" value="Bact_exopeptidase_dim_dom"/>
</dbReference>
<dbReference type="PROSITE" id="PS00758">
    <property type="entry name" value="ARGE_DAPE_CPG2_1"/>
    <property type="match status" value="1"/>
</dbReference>
<dbReference type="Pfam" id="PF01546">
    <property type="entry name" value="Peptidase_M20"/>
    <property type="match status" value="1"/>
</dbReference>
<evidence type="ECO:0000313" key="9">
    <source>
        <dbReference type="EMBL" id="KYD21454.1"/>
    </source>
</evidence>
<dbReference type="CDD" id="cd03888">
    <property type="entry name" value="M20_PepV"/>
    <property type="match status" value="1"/>
</dbReference>
<dbReference type="PANTHER" id="PTHR43808:SF31">
    <property type="entry name" value="N-ACETYL-L-CITRULLINE DEACETYLASE"/>
    <property type="match status" value="1"/>
</dbReference>
<evidence type="ECO:0000256" key="7">
    <source>
        <dbReference type="ARBA" id="ARBA00022997"/>
    </source>
</evidence>
<keyword evidence="8" id="KW-0482">Metalloprotease</keyword>
<accession>A0A150MA88</accession>
<evidence type="ECO:0000256" key="2">
    <source>
        <dbReference type="ARBA" id="ARBA00006247"/>
    </source>
</evidence>
<dbReference type="AlphaFoldDB" id="A0A150MA88"/>
<evidence type="ECO:0000256" key="5">
    <source>
        <dbReference type="ARBA" id="ARBA00022801"/>
    </source>
</evidence>
<evidence type="ECO:0000313" key="10">
    <source>
        <dbReference type="Proteomes" id="UP000075424"/>
    </source>
</evidence>
<evidence type="ECO:0008006" key="11">
    <source>
        <dbReference type="Google" id="ProtNLM"/>
    </source>
</evidence>
<dbReference type="PROSITE" id="PS00759">
    <property type="entry name" value="ARGE_DAPE_CPG2_2"/>
    <property type="match status" value="1"/>
</dbReference>
<dbReference type="PANTHER" id="PTHR43808">
    <property type="entry name" value="ACETYLORNITHINE DEACETYLASE"/>
    <property type="match status" value="1"/>
</dbReference>
<dbReference type="SUPFAM" id="SSF53187">
    <property type="entry name" value="Zn-dependent exopeptidases"/>
    <property type="match status" value="1"/>
</dbReference>
<evidence type="ECO:0000256" key="8">
    <source>
        <dbReference type="ARBA" id="ARBA00023049"/>
    </source>
</evidence>
<dbReference type="GO" id="GO:0006508">
    <property type="term" value="P:proteolysis"/>
    <property type="evidence" value="ECO:0007669"/>
    <property type="project" value="UniProtKB-KW"/>
</dbReference>
<comment type="similarity">
    <text evidence="2">Belongs to the peptidase M20A family.</text>
</comment>
<keyword evidence="5" id="KW-0378">Hydrolase</keyword>
<dbReference type="GO" id="GO:0016805">
    <property type="term" value="F:dipeptidase activity"/>
    <property type="evidence" value="ECO:0007669"/>
    <property type="project" value="UniProtKB-KW"/>
</dbReference>
<comment type="caution">
    <text evidence="9">The sequence shown here is derived from an EMBL/GenBank/DDBJ whole genome shotgun (WGS) entry which is preliminary data.</text>
</comment>
<dbReference type="GO" id="GO:0006526">
    <property type="term" value="P:L-arginine biosynthetic process"/>
    <property type="evidence" value="ECO:0007669"/>
    <property type="project" value="TreeGrafter"/>
</dbReference>
<organism evidence="9 10">
    <name type="scientific">Geobacillus stearothermophilus</name>
    <name type="common">Bacillus stearothermophilus</name>
    <dbReference type="NCBI Taxonomy" id="1422"/>
    <lineage>
        <taxon>Bacteria</taxon>
        <taxon>Bacillati</taxon>
        <taxon>Bacillota</taxon>
        <taxon>Bacilli</taxon>
        <taxon>Bacillales</taxon>
        <taxon>Anoxybacillaceae</taxon>
        <taxon>Geobacillus</taxon>
    </lineage>
</organism>
<sequence>MALNIDWMNEAKKRKDDLVRDVQALVRIPSVRDDGGAKPGAPFGPKVAEALDYMLTRGQEEGFRIKNVDGYAGHIEMGEGEKLIGVLGHLDVVPAGDGWSVDPFAAEVKDGRLYGRGAIDDKGPTVAAFYALKIVKELGLPLRKRVRLILGGDEESDWRCVAHYFQREEMPDVGFAPDADFPIIHAEKGIIDADLSYRPPESAEAEGLALASFQAGRRYNMVPDAAEAVVEGAGRTEELLGLYEQFCRERGVKGSMRQSEGAVVFQLEGVSAHGAEPERGKNAGVYLAQFLASLPLDGRSRPFVQFVTSAFFGDARGRRLGLAYRDEQSGDLTVNVGVLSYDRRHGGTIGLNIRYPVTADGDAIRRTLAGAAAEHGFALSRFSDTKPHYIDPSHELVRTLQRVYEEQTGEPARLLAIGGGTYARALTAGVAFGALFPGRPDVAHQKDEYIEIDDLVKATAIYAQAIYELAK</sequence>
<dbReference type="InterPro" id="IPR002933">
    <property type="entry name" value="Peptidase_M20"/>
</dbReference>
<evidence type="ECO:0000256" key="6">
    <source>
        <dbReference type="ARBA" id="ARBA00022833"/>
    </source>
</evidence>
<dbReference type="Gene3D" id="3.30.70.360">
    <property type="match status" value="2"/>
</dbReference>
<keyword evidence="4" id="KW-0479">Metal-binding</keyword>
<evidence type="ECO:0000256" key="4">
    <source>
        <dbReference type="ARBA" id="ARBA00022723"/>
    </source>
</evidence>
<dbReference type="PATRIC" id="fig|1422.18.peg.1571"/>
<evidence type="ECO:0000256" key="1">
    <source>
        <dbReference type="ARBA" id="ARBA00001947"/>
    </source>
</evidence>
<dbReference type="Gene3D" id="3.40.630.10">
    <property type="entry name" value="Zn peptidases"/>
    <property type="match status" value="1"/>
</dbReference>
<gene>
    <name evidence="9" type="ORF">B4109_2401</name>
</gene>
<keyword evidence="6" id="KW-0862">Zinc</keyword>
<dbReference type="RefSeq" id="WP_080706503.1">
    <property type="nucleotide sequence ID" value="NZ_CBCSGJ010000004.1"/>
</dbReference>
<evidence type="ECO:0000256" key="3">
    <source>
        <dbReference type="ARBA" id="ARBA00022670"/>
    </source>
</evidence>
<dbReference type="NCBIfam" id="TIGR01887">
    <property type="entry name" value="dipeptidaselike"/>
    <property type="match status" value="1"/>
</dbReference>
<dbReference type="EMBL" id="LQYV01000133">
    <property type="protein sequence ID" value="KYD21454.1"/>
    <property type="molecule type" value="Genomic_DNA"/>
</dbReference>
<dbReference type="InterPro" id="IPR050072">
    <property type="entry name" value="Peptidase_M20A"/>
</dbReference>
<comment type="cofactor">
    <cofactor evidence="1">
        <name>Zn(2+)</name>
        <dbReference type="ChEBI" id="CHEBI:29105"/>
    </cofactor>
</comment>
<dbReference type="GO" id="GO:0008270">
    <property type="term" value="F:zinc ion binding"/>
    <property type="evidence" value="ECO:0007669"/>
    <property type="project" value="InterPro"/>
</dbReference>
<dbReference type="SUPFAM" id="SSF55031">
    <property type="entry name" value="Bacterial exopeptidase dimerisation domain"/>
    <property type="match status" value="1"/>
</dbReference>
<keyword evidence="7" id="KW-0224">Dipeptidase</keyword>
<dbReference type="InterPro" id="IPR010964">
    <property type="entry name" value="M20A_pepV-rel"/>
</dbReference>
<dbReference type="InterPro" id="IPR001261">
    <property type="entry name" value="ArgE/DapE_CS"/>
</dbReference>
<dbReference type="GO" id="GO:0008777">
    <property type="term" value="F:acetylornithine deacetylase activity"/>
    <property type="evidence" value="ECO:0007669"/>
    <property type="project" value="TreeGrafter"/>
</dbReference>
<name>A0A150MA88_GEOSE</name>
<proteinExistence type="inferred from homology"/>
<dbReference type="Proteomes" id="UP000075424">
    <property type="component" value="Unassembled WGS sequence"/>
</dbReference>
<dbReference type="GO" id="GO:0008237">
    <property type="term" value="F:metallopeptidase activity"/>
    <property type="evidence" value="ECO:0007669"/>
    <property type="project" value="UniProtKB-KW"/>
</dbReference>
<reference evidence="9 10" key="1">
    <citation type="submission" date="2016-01" db="EMBL/GenBank/DDBJ databases">
        <title>Draft Genome Sequences of Seven Thermophilic Sporeformers Isolated from Foods.</title>
        <authorList>
            <person name="Berendsen E.M."/>
            <person name="Wells-Bennik M.H."/>
            <person name="Krawcyk A.O."/>
            <person name="De Jong A."/>
            <person name="Holsappel S."/>
            <person name="Eijlander R.T."/>
            <person name="Kuipers O.P."/>
        </authorList>
    </citation>
    <scope>NUCLEOTIDE SEQUENCE [LARGE SCALE GENOMIC DNA]</scope>
    <source>
        <strain evidence="9 10">B4109</strain>
    </source>
</reference>
<keyword evidence="3" id="KW-0645">Protease</keyword>
<protein>
    <recommendedName>
        <fullName evidence="11">Dipeptidase PepV</fullName>
    </recommendedName>
</protein>